<dbReference type="PANTHER" id="PTHR32305">
    <property type="match status" value="1"/>
</dbReference>
<evidence type="ECO:0008006" key="2">
    <source>
        <dbReference type="Google" id="ProtNLM"/>
    </source>
</evidence>
<dbReference type="NCBIfam" id="TIGR03696">
    <property type="entry name" value="Rhs_assc_core"/>
    <property type="match status" value="1"/>
</dbReference>
<proteinExistence type="predicted"/>
<organism evidence="1">
    <name type="scientific">hydrothermal vent metagenome</name>
    <dbReference type="NCBI Taxonomy" id="652676"/>
    <lineage>
        <taxon>unclassified sequences</taxon>
        <taxon>metagenomes</taxon>
        <taxon>ecological metagenomes</taxon>
    </lineage>
</organism>
<accession>A0A3B0YES3</accession>
<dbReference type="PANTHER" id="PTHR32305:SF15">
    <property type="entry name" value="PROTEIN RHSA-RELATED"/>
    <property type="match status" value="1"/>
</dbReference>
<dbReference type="Gene3D" id="2.180.10.10">
    <property type="entry name" value="RHS repeat-associated core"/>
    <property type="match status" value="1"/>
</dbReference>
<dbReference type="AlphaFoldDB" id="A0A3B0YES3"/>
<dbReference type="InterPro" id="IPR022385">
    <property type="entry name" value="Rhs_assc_core"/>
</dbReference>
<dbReference type="InterPro" id="IPR050708">
    <property type="entry name" value="T6SS_VgrG/RHS"/>
</dbReference>
<gene>
    <name evidence="1" type="ORF">MNBD_GAMMA13-490</name>
</gene>
<sequence>MSGTSWSGSRRRTALIKSSHYIYDCFNRRVASVIDQAESGSSVATTYFVYAGQAAWQLAEEYPSEESDAVGNSYVYGLYIDEILTMRDHASANDDDYFYHQDDLFSVYAMTDEDGDVVERYEYGDYGQVSVFDEDGADRSVSSYGNRHTYTGRLLDTELTLDDGGQMLQYRHRYMSTGSGRFLQRDPIGYVDGMGLYKFARTNPNTFQDPLGLAACSAAQNPGCTVDNPNKLPTPNECCTAAKKPCGKGAGGGVVCCNGKPAACNWHNPKIPQPGDDILGKCIKEHEKNHFDDIDCGSCPQGEGMQAGVQARQRSSDRRMSCIFCRNLLLAASQEF</sequence>
<evidence type="ECO:0000313" key="1">
    <source>
        <dbReference type="EMBL" id="VAW73822.1"/>
    </source>
</evidence>
<name>A0A3B0YES3_9ZZZZ</name>
<protein>
    <recommendedName>
        <fullName evidence="2">Rhs-family protein</fullName>
    </recommendedName>
</protein>
<reference evidence="1" key="1">
    <citation type="submission" date="2018-06" db="EMBL/GenBank/DDBJ databases">
        <authorList>
            <person name="Zhirakovskaya E."/>
        </authorList>
    </citation>
    <scope>NUCLEOTIDE SEQUENCE</scope>
</reference>
<dbReference type="EMBL" id="UOFK01000043">
    <property type="protein sequence ID" value="VAW73822.1"/>
    <property type="molecule type" value="Genomic_DNA"/>
</dbReference>